<protein>
    <submittedName>
        <fullName evidence="2">Uncharacterized protein</fullName>
    </submittedName>
</protein>
<name>A0A437PTJ3_9BACT</name>
<gene>
    <name evidence="2" type="ORF">EOJ36_03905</name>
</gene>
<keyword evidence="1" id="KW-0175">Coiled coil</keyword>
<feature type="coiled-coil region" evidence="1">
    <location>
        <begin position="248"/>
        <end position="307"/>
    </location>
</feature>
<reference evidence="2 3" key="1">
    <citation type="submission" date="2019-01" db="EMBL/GenBank/DDBJ databases">
        <authorList>
            <person name="Chen W.-M."/>
        </authorList>
    </citation>
    <scope>NUCLEOTIDE SEQUENCE [LARGE SCALE GENOMIC DNA]</scope>
    <source>
        <strain evidence="2 3">FSY-15</strain>
    </source>
</reference>
<comment type="caution">
    <text evidence="2">The sequence shown here is derived from an EMBL/GenBank/DDBJ whole genome shotgun (WGS) entry which is preliminary data.</text>
</comment>
<evidence type="ECO:0000313" key="3">
    <source>
        <dbReference type="Proteomes" id="UP000282832"/>
    </source>
</evidence>
<organism evidence="2 3">
    <name type="scientific">Sandaracinomonas limnophila</name>
    <dbReference type="NCBI Taxonomy" id="1862386"/>
    <lineage>
        <taxon>Bacteria</taxon>
        <taxon>Pseudomonadati</taxon>
        <taxon>Bacteroidota</taxon>
        <taxon>Cytophagia</taxon>
        <taxon>Cytophagales</taxon>
        <taxon>Flectobacillaceae</taxon>
        <taxon>Sandaracinomonas</taxon>
    </lineage>
</organism>
<accession>A0A437PTJ3</accession>
<dbReference type="OrthoDB" id="1049190at2"/>
<sequence length="348" mass="39865">MRITIILIFILFCSFKGISQQKLDDFGRIVLTADYPENKDLPHEARQLLLNKLQQVTSNYGLAGTSIDSRFVITAKINVLSKDLVPGPPAKVSQKIEINFIIADLVNQTIFSNTSISSLGIGTNENQSYIDAFKRIDFKNVKLKELIEEGKNKIISYYLTNCDFILKEALIDTKQGRFDKAIYDLSIVPEVCQQCYFKSLDTLAKIYQRKIDTEGLIIFKKANAIWASGLNIESAEQATELLGDIPLNSSAQKEAKQLVKRIEQKLRADQKARWEFKLKQYNDKIALKKESMRIAEEQSKREAIANEKSANRNFELDKMRINSYREVAVTYAKNQPKQITTNRFIFLR</sequence>
<dbReference type="Proteomes" id="UP000282832">
    <property type="component" value="Unassembled WGS sequence"/>
</dbReference>
<evidence type="ECO:0000313" key="2">
    <source>
        <dbReference type="EMBL" id="RVU25571.1"/>
    </source>
</evidence>
<dbReference type="RefSeq" id="WP_127802725.1">
    <property type="nucleotide sequence ID" value="NZ_SACY01000002.1"/>
</dbReference>
<dbReference type="EMBL" id="SACY01000002">
    <property type="protein sequence ID" value="RVU25571.1"/>
    <property type="molecule type" value="Genomic_DNA"/>
</dbReference>
<keyword evidence="3" id="KW-1185">Reference proteome</keyword>
<dbReference type="AlphaFoldDB" id="A0A437PTJ3"/>
<proteinExistence type="predicted"/>
<evidence type="ECO:0000256" key="1">
    <source>
        <dbReference type="SAM" id="Coils"/>
    </source>
</evidence>